<evidence type="ECO:0000256" key="3">
    <source>
        <dbReference type="ARBA" id="ARBA00022692"/>
    </source>
</evidence>
<dbReference type="Pfam" id="PF13520">
    <property type="entry name" value="AA_permease_2"/>
    <property type="match status" value="1"/>
</dbReference>
<evidence type="ECO:0000256" key="4">
    <source>
        <dbReference type="ARBA" id="ARBA00022989"/>
    </source>
</evidence>
<feature type="transmembrane region" description="Helical" evidence="6">
    <location>
        <begin position="141"/>
        <end position="165"/>
    </location>
</feature>
<feature type="non-terminal residue" evidence="7">
    <location>
        <position position="305"/>
    </location>
</feature>
<keyword evidence="2" id="KW-0813">Transport</keyword>
<protein>
    <submittedName>
        <fullName evidence="7">Uncharacterized protein</fullName>
    </submittedName>
</protein>
<keyword evidence="5 6" id="KW-0472">Membrane</keyword>
<dbReference type="GO" id="GO:0016020">
    <property type="term" value="C:membrane"/>
    <property type="evidence" value="ECO:0007669"/>
    <property type="project" value="UniProtKB-SubCell"/>
</dbReference>
<sequence>MIRSSTVANSSPAEVGEKFADPDQRDMWRMGKVQELKASRQPGIRRALMRRLTVSSQRTFGPWALIGFASILGCAWQYVLITVIWSLPNGGPAGAVYMFLACCVGLLLSTVSLAKMASIAPSAGGQYHWISEFAPRRSQQLLSYVVGWLTVLGWQVGLTSVSYAAAEQIEGFAILLNPDIVFQGWHATLMTIAVALVAVLFNTVLVDRLAVIEGDVFGQWENSYGWPNLSTAVLIGIIAPVTTLTSADSICYLAEELRDASKWLPRCMVGAAALNFSLSFLMLLTLMFRAGSIEAAIASPTGQPS</sequence>
<keyword evidence="4 6" id="KW-1133">Transmembrane helix</keyword>
<proteinExistence type="predicted"/>
<keyword evidence="3 6" id="KW-0812">Transmembrane</keyword>
<organism evidence="7 8">
    <name type="scientific">Salinomyces thailandicus</name>
    <dbReference type="NCBI Taxonomy" id="706561"/>
    <lineage>
        <taxon>Eukaryota</taxon>
        <taxon>Fungi</taxon>
        <taxon>Dikarya</taxon>
        <taxon>Ascomycota</taxon>
        <taxon>Pezizomycotina</taxon>
        <taxon>Dothideomycetes</taxon>
        <taxon>Dothideomycetidae</taxon>
        <taxon>Mycosphaerellales</taxon>
        <taxon>Teratosphaeriaceae</taxon>
        <taxon>Salinomyces</taxon>
    </lineage>
</organism>
<dbReference type="PANTHER" id="PTHR45649:SF2">
    <property type="entry name" value="ACID PERMEASE, PUTATIVE-RELATED"/>
    <property type="match status" value="1"/>
</dbReference>
<gene>
    <name evidence="7" type="ORF">B0A50_02911</name>
</gene>
<dbReference type="AlphaFoldDB" id="A0A4U0U6E6"/>
<dbReference type="InterPro" id="IPR002293">
    <property type="entry name" value="AA/rel_permease1"/>
</dbReference>
<dbReference type="Gene3D" id="1.20.1740.10">
    <property type="entry name" value="Amino acid/polyamine transporter I"/>
    <property type="match status" value="1"/>
</dbReference>
<dbReference type="GO" id="GO:0022857">
    <property type="term" value="F:transmembrane transporter activity"/>
    <property type="evidence" value="ECO:0007669"/>
    <property type="project" value="InterPro"/>
</dbReference>
<feature type="transmembrane region" description="Helical" evidence="6">
    <location>
        <begin position="60"/>
        <end position="85"/>
    </location>
</feature>
<evidence type="ECO:0000256" key="2">
    <source>
        <dbReference type="ARBA" id="ARBA00022448"/>
    </source>
</evidence>
<evidence type="ECO:0000256" key="1">
    <source>
        <dbReference type="ARBA" id="ARBA00004141"/>
    </source>
</evidence>
<evidence type="ECO:0000256" key="5">
    <source>
        <dbReference type="ARBA" id="ARBA00023136"/>
    </source>
</evidence>
<feature type="transmembrane region" description="Helical" evidence="6">
    <location>
        <begin position="185"/>
        <end position="205"/>
    </location>
</feature>
<evidence type="ECO:0000313" key="7">
    <source>
        <dbReference type="EMBL" id="TKA30192.1"/>
    </source>
</evidence>
<keyword evidence="8" id="KW-1185">Reference proteome</keyword>
<feature type="transmembrane region" description="Helical" evidence="6">
    <location>
        <begin position="226"/>
        <end position="243"/>
    </location>
</feature>
<evidence type="ECO:0000313" key="8">
    <source>
        <dbReference type="Proteomes" id="UP000308549"/>
    </source>
</evidence>
<feature type="transmembrane region" description="Helical" evidence="6">
    <location>
        <begin position="263"/>
        <end position="284"/>
    </location>
</feature>
<feature type="transmembrane region" description="Helical" evidence="6">
    <location>
        <begin position="97"/>
        <end position="120"/>
    </location>
</feature>
<evidence type="ECO:0000256" key="6">
    <source>
        <dbReference type="SAM" id="Phobius"/>
    </source>
</evidence>
<dbReference type="Proteomes" id="UP000308549">
    <property type="component" value="Unassembled WGS sequence"/>
</dbReference>
<comment type="caution">
    <text evidence="7">The sequence shown here is derived from an EMBL/GenBank/DDBJ whole genome shotgun (WGS) entry which is preliminary data.</text>
</comment>
<dbReference type="EMBL" id="NAJL01000012">
    <property type="protein sequence ID" value="TKA30192.1"/>
    <property type="molecule type" value="Genomic_DNA"/>
</dbReference>
<name>A0A4U0U6E6_9PEZI</name>
<accession>A0A4U0U6E6</accession>
<reference evidence="7 8" key="1">
    <citation type="submission" date="2017-03" db="EMBL/GenBank/DDBJ databases">
        <title>Genomes of endolithic fungi from Antarctica.</title>
        <authorList>
            <person name="Coleine C."/>
            <person name="Masonjones S."/>
            <person name="Stajich J.E."/>
        </authorList>
    </citation>
    <scope>NUCLEOTIDE SEQUENCE [LARGE SCALE GENOMIC DNA]</scope>
    <source>
        <strain evidence="7 8">CCFEE 6315</strain>
    </source>
</reference>
<comment type="subcellular location">
    <subcellularLocation>
        <location evidence="1">Membrane</location>
        <topology evidence="1">Multi-pass membrane protein</topology>
    </subcellularLocation>
</comment>
<dbReference type="PANTHER" id="PTHR45649">
    <property type="entry name" value="AMINO-ACID PERMEASE BAT1"/>
    <property type="match status" value="1"/>
</dbReference>
<dbReference type="OrthoDB" id="3257095at2759"/>